<evidence type="ECO:0000256" key="1">
    <source>
        <dbReference type="SAM" id="MobiDB-lite"/>
    </source>
</evidence>
<protein>
    <submittedName>
        <fullName evidence="2">Uncharacterized protein</fullName>
    </submittedName>
</protein>
<comment type="caution">
    <text evidence="2">The sequence shown here is derived from an EMBL/GenBank/DDBJ whole genome shotgun (WGS) entry which is preliminary data.</text>
</comment>
<name>A0ABR2IP30_9EUKA</name>
<dbReference type="EMBL" id="JAPFFF010000015">
    <property type="protein sequence ID" value="KAK8866717.1"/>
    <property type="molecule type" value="Genomic_DNA"/>
</dbReference>
<feature type="compositionally biased region" description="Basic residues" evidence="1">
    <location>
        <begin position="132"/>
        <end position="145"/>
    </location>
</feature>
<dbReference type="Proteomes" id="UP001470230">
    <property type="component" value="Unassembled WGS sequence"/>
</dbReference>
<feature type="compositionally biased region" description="Polar residues" evidence="1">
    <location>
        <begin position="243"/>
        <end position="260"/>
    </location>
</feature>
<keyword evidence="3" id="KW-1185">Reference proteome</keyword>
<accession>A0ABR2IP30</accession>
<feature type="region of interest" description="Disordered" evidence="1">
    <location>
        <begin position="107"/>
        <end position="145"/>
    </location>
</feature>
<organism evidence="2 3">
    <name type="scientific">Tritrichomonas musculus</name>
    <dbReference type="NCBI Taxonomy" id="1915356"/>
    <lineage>
        <taxon>Eukaryota</taxon>
        <taxon>Metamonada</taxon>
        <taxon>Parabasalia</taxon>
        <taxon>Tritrichomonadida</taxon>
        <taxon>Tritrichomonadidae</taxon>
        <taxon>Tritrichomonas</taxon>
    </lineage>
</organism>
<feature type="region of interest" description="Disordered" evidence="1">
    <location>
        <begin position="231"/>
        <end position="266"/>
    </location>
</feature>
<evidence type="ECO:0000313" key="3">
    <source>
        <dbReference type="Proteomes" id="UP001470230"/>
    </source>
</evidence>
<proteinExistence type="predicted"/>
<gene>
    <name evidence="2" type="ORF">M9Y10_009684</name>
</gene>
<sequence length="266" mass="31602">MDSDSYSHSDFYSTFMSNYRKKIKLLMSSSPIDDSSSKSVVESNIDSNDFNNYDSNSASFLYSKPANNQSYHISRVKRNVNNNFNLNRTTSPTSHKFKTKINFNNNKKDIHHHSNKVSSNDNDIRAYLPPTKRNHTQRQGERKRRRKMKDFLTFDPVFNKYFYSRDKIDSSDTEEYYEYYDEYNEKEVNENKVENELDDDIIDSNSMVREETDYDYDDDLMWVETGKIDSKNRKNHHKKANIWQPSLASPTIRNFNNQSTTKKKQK</sequence>
<reference evidence="2 3" key="1">
    <citation type="submission" date="2024-04" db="EMBL/GenBank/DDBJ databases">
        <title>Tritrichomonas musculus Genome.</title>
        <authorList>
            <person name="Alves-Ferreira E."/>
            <person name="Grigg M."/>
            <person name="Lorenzi H."/>
            <person name="Galac M."/>
        </authorList>
    </citation>
    <scope>NUCLEOTIDE SEQUENCE [LARGE SCALE GENOMIC DNA]</scope>
    <source>
        <strain evidence="2 3">EAF2021</strain>
    </source>
</reference>
<evidence type="ECO:0000313" key="2">
    <source>
        <dbReference type="EMBL" id="KAK8866717.1"/>
    </source>
</evidence>